<reference evidence="3" key="1">
    <citation type="submission" date="2025-08" db="UniProtKB">
        <authorList>
            <consortium name="RefSeq"/>
        </authorList>
    </citation>
    <scope>IDENTIFICATION</scope>
</reference>
<dbReference type="Proteomes" id="UP000515204">
    <property type="component" value="Unplaced"/>
</dbReference>
<keyword evidence="1" id="KW-1133">Transmembrane helix</keyword>
<evidence type="ECO:0000256" key="1">
    <source>
        <dbReference type="SAM" id="Phobius"/>
    </source>
</evidence>
<dbReference type="AlphaFoldDB" id="A0A6P3YA43"/>
<protein>
    <submittedName>
        <fullName evidence="3">ATP-binding cassette sub-family G member 4-like</fullName>
    </submittedName>
</protein>
<dbReference type="GeneID" id="106750791"/>
<keyword evidence="1" id="KW-0472">Membrane</keyword>
<keyword evidence="2" id="KW-1185">Reference proteome</keyword>
<organism evidence="2 3">
    <name type="scientific">Dinoponera quadriceps</name>
    <name type="common">South American ant</name>
    <dbReference type="NCBI Taxonomy" id="609295"/>
    <lineage>
        <taxon>Eukaryota</taxon>
        <taxon>Metazoa</taxon>
        <taxon>Ecdysozoa</taxon>
        <taxon>Arthropoda</taxon>
        <taxon>Hexapoda</taxon>
        <taxon>Insecta</taxon>
        <taxon>Pterygota</taxon>
        <taxon>Neoptera</taxon>
        <taxon>Endopterygota</taxon>
        <taxon>Hymenoptera</taxon>
        <taxon>Apocrita</taxon>
        <taxon>Aculeata</taxon>
        <taxon>Formicoidea</taxon>
        <taxon>Formicidae</taxon>
        <taxon>Ponerinae</taxon>
        <taxon>Ponerini</taxon>
        <taxon>Dinoponera</taxon>
    </lineage>
</organism>
<sequence>MWQQQKILFLRALICIKRDNTLTKLRFGAHIVIAVLLGTVFYNHLMASAQEIFGIESMNRRLFCFTLLWDGAANA</sequence>
<accession>A0A6P3YA43</accession>
<evidence type="ECO:0000313" key="3">
    <source>
        <dbReference type="RefSeq" id="XP_014486854.1"/>
    </source>
</evidence>
<feature type="transmembrane region" description="Helical" evidence="1">
    <location>
        <begin position="27"/>
        <end position="45"/>
    </location>
</feature>
<name>A0A6P3YA43_DINQU</name>
<evidence type="ECO:0000313" key="2">
    <source>
        <dbReference type="Proteomes" id="UP000515204"/>
    </source>
</evidence>
<gene>
    <name evidence="3" type="primary">LOC106750791</name>
</gene>
<proteinExistence type="predicted"/>
<dbReference type="RefSeq" id="XP_014486854.1">
    <property type="nucleotide sequence ID" value="XM_014631368.1"/>
</dbReference>
<dbReference type="KEGG" id="dqu:106750791"/>
<keyword evidence="1" id="KW-0812">Transmembrane</keyword>
<dbReference type="OrthoDB" id="10634038at2759"/>